<dbReference type="EMBL" id="JAFIMR010000034">
    <property type="protein sequence ID" value="KAI1859349.1"/>
    <property type="molecule type" value="Genomic_DNA"/>
</dbReference>
<feature type="region of interest" description="Disordered" evidence="1">
    <location>
        <begin position="188"/>
        <end position="294"/>
    </location>
</feature>
<feature type="compositionally biased region" description="Polar residues" evidence="1">
    <location>
        <begin position="252"/>
        <end position="265"/>
    </location>
</feature>
<accession>A0A9P9WEC8</accession>
<gene>
    <name evidence="2" type="ORF">JX265_010352</name>
</gene>
<evidence type="ECO:0000313" key="2">
    <source>
        <dbReference type="EMBL" id="KAI1859349.1"/>
    </source>
</evidence>
<evidence type="ECO:0000313" key="3">
    <source>
        <dbReference type="Proteomes" id="UP000829685"/>
    </source>
</evidence>
<comment type="caution">
    <text evidence="2">The sequence shown here is derived from an EMBL/GenBank/DDBJ whole genome shotgun (WGS) entry which is preliminary data.</text>
</comment>
<reference evidence="2" key="1">
    <citation type="submission" date="2021-03" db="EMBL/GenBank/DDBJ databases">
        <title>Revisited historic fungal species revealed as producer of novel bioactive compounds through whole genome sequencing and comparative genomics.</title>
        <authorList>
            <person name="Vignolle G.A."/>
            <person name="Hochenegger N."/>
            <person name="Mach R.L."/>
            <person name="Mach-Aigner A.R."/>
            <person name="Javad Rahimi M."/>
            <person name="Salim K.A."/>
            <person name="Chan C.M."/>
            <person name="Lim L.B.L."/>
            <person name="Cai F."/>
            <person name="Druzhinina I.S."/>
            <person name="U'Ren J.M."/>
            <person name="Derntl C."/>
        </authorList>
    </citation>
    <scope>NUCLEOTIDE SEQUENCE</scope>
    <source>
        <strain evidence="2">TUCIM 5799</strain>
    </source>
</reference>
<name>A0A9P9WEC8_9PEZI</name>
<dbReference type="Proteomes" id="UP000829685">
    <property type="component" value="Unassembled WGS sequence"/>
</dbReference>
<keyword evidence="3" id="KW-1185">Reference proteome</keyword>
<organism evidence="2 3">
    <name type="scientific">Neoarthrinium moseri</name>
    <dbReference type="NCBI Taxonomy" id="1658444"/>
    <lineage>
        <taxon>Eukaryota</taxon>
        <taxon>Fungi</taxon>
        <taxon>Dikarya</taxon>
        <taxon>Ascomycota</taxon>
        <taxon>Pezizomycotina</taxon>
        <taxon>Sordariomycetes</taxon>
        <taxon>Xylariomycetidae</taxon>
        <taxon>Amphisphaeriales</taxon>
        <taxon>Apiosporaceae</taxon>
        <taxon>Neoarthrinium</taxon>
    </lineage>
</organism>
<sequence>MHLAKSAGSDDYDTVTEFAIVDSSRHPDSTARIQHAESRLRLIFGLGDIHFKSNARRQIWVPPQDEGKPWESGIRCFQLIRQLLFRVTDLFCTKTPFDGDQFFATAISGWINVDFIRHEMIGMLQERCNAVLDYSCRYALEPIQDLRLTAELEGIFPPNSLAPIFEGIPAYEPNTNKTVHTDVDVEDSLGNDDNLYASDSEANLSEESGDEVANTGAIVDAVQTSGGESEHAAPDDSQDIGEVGGNPVVGITRQNDSPEESTPSAEYSEALKRSATEDDQSERGQTHKRSRVQE</sequence>
<evidence type="ECO:0000256" key="1">
    <source>
        <dbReference type="SAM" id="MobiDB-lite"/>
    </source>
</evidence>
<dbReference type="AlphaFoldDB" id="A0A9P9WEC8"/>
<protein>
    <submittedName>
        <fullName evidence="2">Uncharacterized protein</fullName>
    </submittedName>
</protein>
<proteinExistence type="predicted"/>
<feature type="compositionally biased region" description="Basic and acidic residues" evidence="1">
    <location>
        <begin position="269"/>
        <end position="294"/>
    </location>
</feature>